<dbReference type="InterPro" id="IPR051158">
    <property type="entry name" value="Metallophosphoesterase_sf"/>
</dbReference>
<reference evidence="3 4" key="1">
    <citation type="submission" date="2020-07" db="EMBL/GenBank/DDBJ databases">
        <title>Fungal Genomes of the International Space Station.</title>
        <authorList>
            <person name="Seuylemezian A."/>
            <person name="Singh N.K."/>
            <person name="Wood J."/>
            <person name="Venkateswaran K."/>
        </authorList>
    </citation>
    <scope>NUCLEOTIDE SEQUENCE [LARGE SCALE GENOMIC DNA]</scope>
    <source>
        <strain evidence="3 4">PL-B2</strain>
    </source>
</reference>
<evidence type="ECO:0000313" key="3">
    <source>
        <dbReference type="EMBL" id="MBY0097702.1"/>
    </source>
</evidence>
<keyword evidence="1" id="KW-0812">Transmembrane</keyword>
<evidence type="ECO:0000313" key="4">
    <source>
        <dbReference type="Proteomes" id="UP000769780"/>
    </source>
</evidence>
<dbReference type="InterPro" id="IPR029052">
    <property type="entry name" value="Metallo-depent_PP-like"/>
</dbReference>
<keyword evidence="1" id="KW-1133">Transmembrane helix</keyword>
<protein>
    <submittedName>
        <fullName evidence="3">Metallophosphoesterase</fullName>
    </submittedName>
</protein>
<dbReference type="InterPro" id="IPR004843">
    <property type="entry name" value="Calcineurin-like_PHP"/>
</dbReference>
<dbReference type="Proteomes" id="UP000769780">
    <property type="component" value="Unassembled WGS sequence"/>
</dbReference>
<proteinExistence type="predicted"/>
<dbReference type="PANTHER" id="PTHR31302:SF25">
    <property type="entry name" value="PHOSPHOESTERASE"/>
    <property type="match status" value="1"/>
</dbReference>
<dbReference type="CDD" id="cd07385">
    <property type="entry name" value="MPP_YkuE_C"/>
    <property type="match status" value="1"/>
</dbReference>
<name>A0ABS7K609_9BACI</name>
<evidence type="ECO:0000259" key="2">
    <source>
        <dbReference type="Pfam" id="PF00149"/>
    </source>
</evidence>
<keyword evidence="4" id="KW-1185">Reference proteome</keyword>
<feature type="transmembrane region" description="Helical" evidence="1">
    <location>
        <begin position="12"/>
        <end position="32"/>
    </location>
</feature>
<comment type="caution">
    <text evidence="3">The sequence shown here is derived from an EMBL/GenBank/DDBJ whole genome shotgun (WGS) entry which is preliminary data.</text>
</comment>
<dbReference type="Pfam" id="PF00149">
    <property type="entry name" value="Metallophos"/>
    <property type="match status" value="1"/>
</dbReference>
<dbReference type="EMBL" id="JACWFH010000014">
    <property type="protein sequence ID" value="MBY0097702.1"/>
    <property type="molecule type" value="Genomic_DNA"/>
</dbReference>
<dbReference type="RefSeq" id="WP_221873926.1">
    <property type="nucleotide sequence ID" value="NZ_JACWFH010000014.1"/>
</dbReference>
<feature type="domain" description="Calcineurin-like phosphoesterase" evidence="2">
    <location>
        <begin position="59"/>
        <end position="225"/>
    </location>
</feature>
<accession>A0ABS7K609</accession>
<sequence length="290" mass="32240">MAKNLTRRSFIKRIFGGALALGGISTGGYYYAHEIEPHMLDITRHNLPSALLPNGFNGFKIVQFSDTHLGFHYNLEQFHKLIKKINELEPDMIVFTGDLMDNPNEFKETQQIVQALTKLQAPFGKFAVYGNHDHGGYGSDIYRKIIQEAEFTLLVNEAKTVTLLNGSFIHVAGVDDSMLGHPDVESAISGLPENSYTILLSHAPDFASEASSYNIQLQLSGHSHGGQIQIPFFGPVVTPPHGELFPEGFYYLGDNHGLTLYVNRGLGTTRLPFRFLSKPELTLFTLTREG</sequence>
<dbReference type="SUPFAM" id="SSF56300">
    <property type="entry name" value="Metallo-dependent phosphatases"/>
    <property type="match status" value="1"/>
</dbReference>
<dbReference type="PANTHER" id="PTHR31302">
    <property type="entry name" value="TRANSMEMBRANE PROTEIN WITH METALLOPHOSPHOESTERASE DOMAIN-RELATED"/>
    <property type="match status" value="1"/>
</dbReference>
<organism evidence="3 4">
    <name type="scientific">Mesobacillus maritimus</name>
    <dbReference type="NCBI Taxonomy" id="1643336"/>
    <lineage>
        <taxon>Bacteria</taxon>
        <taxon>Bacillati</taxon>
        <taxon>Bacillota</taxon>
        <taxon>Bacilli</taxon>
        <taxon>Bacillales</taxon>
        <taxon>Bacillaceae</taxon>
        <taxon>Mesobacillus</taxon>
    </lineage>
</organism>
<dbReference type="Gene3D" id="3.60.21.10">
    <property type="match status" value="1"/>
</dbReference>
<gene>
    <name evidence="3" type="ORF">H0185_12930</name>
</gene>
<evidence type="ECO:0000256" key="1">
    <source>
        <dbReference type="SAM" id="Phobius"/>
    </source>
</evidence>
<keyword evidence="1" id="KW-0472">Membrane</keyword>